<name>A0A5B7FEK4_PORTR</name>
<protein>
    <submittedName>
        <fullName evidence="1">Putative polyketide synthase 3</fullName>
    </submittedName>
</protein>
<gene>
    <name evidence="1" type="primary">pks3_0</name>
    <name evidence="1" type="ORF">E2C01_039749</name>
</gene>
<evidence type="ECO:0000313" key="2">
    <source>
        <dbReference type="Proteomes" id="UP000324222"/>
    </source>
</evidence>
<proteinExistence type="predicted"/>
<dbReference type="EMBL" id="VSRR010007017">
    <property type="protein sequence ID" value="MPC46040.1"/>
    <property type="molecule type" value="Genomic_DNA"/>
</dbReference>
<evidence type="ECO:0000313" key="1">
    <source>
        <dbReference type="EMBL" id="MPC46040.1"/>
    </source>
</evidence>
<accession>A0A5B7FEK4</accession>
<keyword evidence="2" id="KW-1185">Reference proteome</keyword>
<organism evidence="1 2">
    <name type="scientific">Portunus trituberculatus</name>
    <name type="common">Swimming crab</name>
    <name type="synonym">Neptunus trituberculatus</name>
    <dbReference type="NCBI Taxonomy" id="210409"/>
    <lineage>
        <taxon>Eukaryota</taxon>
        <taxon>Metazoa</taxon>
        <taxon>Ecdysozoa</taxon>
        <taxon>Arthropoda</taxon>
        <taxon>Crustacea</taxon>
        <taxon>Multicrustacea</taxon>
        <taxon>Malacostraca</taxon>
        <taxon>Eumalacostraca</taxon>
        <taxon>Eucarida</taxon>
        <taxon>Decapoda</taxon>
        <taxon>Pleocyemata</taxon>
        <taxon>Brachyura</taxon>
        <taxon>Eubrachyura</taxon>
        <taxon>Portunoidea</taxon>
        <taxon>Portunidae</taxon>
        <taxon>Portuninae</taxon>
        <taxon>Portunus</taxon>
    </lineage>
</organism>
<comment type="caution">
    <text evidence="1">The sequence shown here is derived from an EMBL/GenBank/DDBJ whole genome shotgun (WGS) entry which is preliminary data.</text>
</comment>
<sequence>MPLYPHTAPACLSACLSACLCSSRVEQCALLFSASVQNNSTVFLPLPACLPAFLSPCLPASLPSCLPVSLPLCLSSLLQDLPVLLRDPVKQLSKPELESILALE</sequence>
<dbReference type="Proteomes" id="UP000324222">
    <property type="component" value="Unassembled WGS sequence"/>
</dbReference>
<dbReference type="AlphaFoldDB" id="A0A5B7FEK4"/>
<reference evidence="1 2" key="1">
    <citation type="submission" date="2019-05" db="EMBL/GenBank/DDBJ databases">
        <title>Another draft genome of Portunus trituberculatus and its Hox gene families provides insights of decapod evolution.</title>
        <authorList>
            <person name="Jeong J.-H."/>
            <person name="Song I."/>
            <person name="Kim S."/>
            <person name="Choi T."/>
            <person name="Kim D."/>
            <person name="Ryu S."/>
            <person name="Kim W."/>
        </authorList>
    </citation>
    <scope>NUCLEOTIDE SEQUENCE [LARGE SCALE GENOMIC DNA]</scope>
    <source>
        <tissue evidence="1">Muscle</tissue>
    </source>
</reference>